<organism evidence="2 3">
    <name type="scientific">Streptomonospora salina</name>
    <dbReference type="NCBI Taxonomy" id="104205"/>
    <lineage>
        <taxon>Bacteria</taxon>
        <taxon>Bacillati</taxon>
        <taxon>Actinomycetota</taxon>
        <taxon>Actinomycetes</taxon>
        <taxon>Streptosporangiales</taxon>
        <taxon>Nocardiopsidaceae</taxon>
        <taxon>Streptomonospora</taxon>
    </lineage>
</organism>
<dbReference type="EMBL" id="JACHLY010000001">
    <property type="protein sequence ID" value="MBB6000462.1"/>
    <property type="molecule type" value="Genomic_DNA"/>
</dbReference>
<proteinExistence type="predicted"/>
<reference evidence="2 3" key="1">
    <citation type="submission" date="2020-08" db="EMBL/GenBank/DDBJ databases">
        <title>Sequencing the genomes of 1000 actinobacteria strains.</title>
        <authorList>
            <person name="Klenk H.-P."/>
        </authorList>
    </citation>
    <scope>NUCLEOTIDE SEQUENCE [LARGE SCALE GENOMIC DNA]</scope>
    <source>
        <strain evidence="2 3">DSM 44593</strain>
    </source>
</reference>
<dbReference type="Proteomes" id="UP000578077">
    <property type="component" value="Unassembled WGS sequence"/>
</dbReference>
<evidence type="ECO:0000313" key="3">
    <source>
        <dbReference type="Proteomes" id="UP000578077"/>
    </source>
</evidence>
<dbReference type="AlphaFoldDB" id="A0A841EBN1"/>
<dbReference type="InterPro" id="IPR006764">
    <property type="entry name" value="SAM_dep_MeTrfase_SAV2177_type"/>
</dbReference>
<dbReference type="Pfam" id="PF04672">
    <property type="entry name" value="Methyltransf_19"/>
    <property type="match status" value="1"/>
</dbReference>
<dbReference type="Gene3D" id="3.40.50.150">
    <property type="entry name" value="Vaccinia Virus protein VP39"/>
    <property type="match status" value="1"/>
</dbReference>
<name>A0A841EBN1_9ACTN</name>
<feature type="region of interest" description="Disordered" evidence="1">
    <location>
        <begin position="1"/>
        <end position="24"/>
    </location>
</feature>
<evidence type="ECO:0008006" key="4">
    <source>
        <dbReference type="Google" id="ProtNLM"/>
    </source>
</evidence>
<dbReference type="InterPro" id="IPR029063">
    <property type="entry name" value="SAM-dependent_MTases_sf"/>
</dbReference>
<protein>
    <recommendedName>
        <fullName evidence="4">S-adenosyl methyltransferase</fullName>
    </recommendedName>
</protein>
<dbReference type="SUPFAM" id="SSF53335">
    <property type="entry name" value="S-adenosyl-L-methionine-dependent methyltransferases"/>
    <property type="match status" value="1"/>
</dbReference>
<keyword evidence="3" id="KW-1185">Reference proteome</keyword>
<gene>
    <name evidence="2" type="ORF">HNR25_004213</name>
</gene>
<accession>A0A841EBN1</accession>
<feature type="compositionally biased region" description="Low complexity" evidence="1">
    <location>
        <begin position="135"/>
        <end position="155"/>
    </location>
</feature>
<evidence type="ECO:0000256" key="1">
    <source>
        <dbReference type="SAM" id="MobiDB-lite"/>
    </source>
</evidence>
<sequence>MSHTPDPPTVGGSASSADRPRLDTSVPHSARVWNYWLGGKDNYAADREMGEQLHTMMPGVIVSARADREFLHRVVTHLVSDAGVRQFLDLGTGLPTADNTHEVAQRLAPRAGSSTPTTTRWYWCTPRRCWWARPKALPTTSAPTSTTPAPSWTGPRGRWTSTGPSR</sequence>
<feature type="region of interest" description="Disordered" evidence="1">
    <location>
        <begin position="135"/>
        <end position="166"/>
    </location>
</feature>
<comment type="caution">
    <text evidence="2">The sequence shown here is derived from an EMBL/GenBank/DDBJ whole genome shotgun (WGS) entry which is preliminary data.</text>
</comment>
<evidence type="ECO:0000313" key="2">
    <source>
        <dbReference type="EMBL" id="MBB6000462.1"/>
    </source>
</evidence>